<keyword evidence="2" id="KW-1185">Reference proteome</keyword>
<proteinExistence type="predicted"/>
<reference evidence="1 2" key="1">
    <citation type="submission" date="2023-11" db="EMBL/GenBank/DDBJ databases">
        <title>Analysis of the Genomes of Mucilaginibacter gossypii cycad 4 and M. sabulilitoris SNA2: microbes with the potential for plant growth promotion.</title>
        <authorList>
            <person name="Hirsch A.M."/>
            <person name="Humm E."/>
            <person name="Rubbi M."/>
            <person name="Del Vecchio G."/>
            <person name="Ha S.M."/>
            <person name="Pellegrini M."/>
            <person name="Gunsalus R.P."/>
        </authorList>
    </citation>
    <scope>NUCLEOTIDE SEQUENCE [LARGE SCALE GENOMIC DNA]</scope>
    <source>
        <strain evidence="1 2">SNA2</strain>
    </source>
</reference>
<dbReference type="RefSeq" id="WP_321565328.1">
    <property type="nucleotide sequence ID" value="NZ_CP139558.1"/>
</dbReference>
<name>A0ABZ0TT02_9SPHI</name>
<gene>
    <name evidence="1" type="ORF">SNE25_11930</name>
</gene>
<accession>A0ABZ0TT02</accession>
<protein>
    <recommendedName>
        <fullName evidence="3">RiboL-PSP-HEPN domain-containing protein</fullName>
    </recommendedName>
</protein>
<evidence type="ECO:0000313" key="1">
    <source>
        <dbReference type="EMBL" id="WPU96227.1"/>
    </source>
</evidence>
<dbReference type="Proteomes" id="UP001324380">
    <property type="component" value="Chromosome"/>
</dbReference>
<dbReference type="EMBL" id="CP139558">
    <property type="protein sequence ID" value="WPU96227.1"/>
    <property type="molecule type" value="Genomic_DNA"/>
</dbReference>
<organism evidence="1 2">
    <name type="scientific">Mucilaginibacter sabulilitoris</name>
    <dbReference type="NCBI Taxonomy" id="1173583"/>
    <lineage>
        <taxon>Bacteria</taxon>
        <taxon>Pseudomonadati</taxon>
        <taxon>Bacteroidota</taxon>
        <taxon>Sphingobacteriia</taxon>
        <taxon>Sphingobacteriales</taxon>
        <taxon>Sphingobacteriaceae</taxon>
        <taxon>Mucilaginibacter</taxon>
    </lineage>
</organism>
<sequence length="191" mass="22546">MGATNKNKGDMEEKTKSYDSIKEMFEAGQAMQRFQTIHNVIRVDYLELLNIAEANIEVQESFNALYRACIRSLFSLMEADIYNLNVLDSYDDFDDYDKFINKLKKTYKQIAATWGKETIQQKYFSSKMKDLLTLKKLRDQLVHPKEISHIHVATTESFNMVKKVFKDYDDFVNEMMTNFFISVKIPVNWNR</sequence>
<evidence type="ECO:0008006" key="3">
    <source>
        <dbReference type="Google" id="ProtNLM"/>
    </source>
</evidence>
<evidence type="ECO:0000313" key="2">
    <source>
        <dbReference type="Proteomes" id="UP001324380"/>
    </source>
</evidence>